<comment type="caution">
    <text evidence="5">The sequence shown here is derived from an EMBL/GenBank/DDBJ whole genome shotgun (WGS) entry which is preliminary data.</text>
</comment>
<dbReference type="Pfam" id="PF00201">
    <property type="entry name" value="UDPGT"/>
    <property type="match status" value="1"/>
</dbReference>
<dbReference type="OrthoDB" id="5835829at2759"/>
<protein>
    <recommendedName>
        <fullName evidence="7">Glucuronosyltransferase</fullName>
    </recommendedName>
</protein>
<dbReference type="CDD" id="cd03784">
    <property type="entry name" value="GT1_Gtf-like"/>
    <property type="match status" value="1"/>
</dbReference>
<dbReference type="AlphaFoldDB" id="A0A9J6BXT3"/>
<feature type="transmembrane region" description="Helical" evidence="4">
    <location>
        <begin position="7"/>
        <end position="31"/>
    </location>
</feature>
<gene>
    <name evidence="5" type="ORF">PVAND_004660</name>
</gene>
<comment type="similarity">
    <text evidence="1">Belongs to the UDP-glycosyltransferase family.</text>
</comment>
<dbReference type="Proteomes" id="UP001107558">
    <property type="component" value="Chromosome 2"/>
</dbReference>
<evidence type="ECO:0000256" key="1">
    <source>
        <dbReference type="ARBA" id="ARBA00009995"/>
    </source>
</evidence>
<proteinExistence type="inferred from homology"/>
<name>A0A9J6BXT3_POLVA</name>
<keyword evidence="4" id="KW-1133">Transmembrane helix</keyword>
<dbReference type="InterPro" id="IPR002213">
    <property type="entry name" value="UDP_glucos_trans"/>
</dbReference>
<evidence type="ECO:0000313" key="5">
    <source>
        <dbReference type="EMBL" id="KAG5674708.1"/>
    </source>
</evidence>
<dbReference type="Gene3D" id="3.40.50.2000">
    <property type="entry name" value="Glycogen Phosphorylase B"/>
    <property type="match status" value="1"/>
</dbReference>
<keyword evidence="4" id="KW-0812">Transmembrane</keyword>
<sequence>MLPIKFIAISLMMMSSVITAFDILILAPFPYHSNWLYMENFIEALLKRGHYLTTISPFLYKRNPDVENLKQIIISRYPIEKEYSSKDVFTGGFDSDIKYIQTQYKIGLHLSEHALNDSAVKKFIKKRENKFDVILADNSHQESLFMFAHKFNCPLITVDINSHSSNMDEVMGILTQPSFVPHPATKYGKEMTFIQRSYNTLLYFYETAVRRFSYMPAQNKLARKYFKDAFDGEIPDLSVVQKRISVILSNTHRLTNTRPKMAAQVDIAGAHLKEKYDALPAYLHNAIENSKHSIVFFSFGSYINSGEMPKEKINQILEAFRNTKKTIFWKFDGDIPEGVPENVIIQNWFPQNELLSNPVVTLFITSGSSLSFQEAIYHRIPMLIIPLTGEQYRNGLEAEKNGYGKILMFDDINEKTLAEAIVEITTDKSYFSNVNTAYSKFTDNPIEPMKEAIYWIQHVAKFGGLEKSPSVNYSWFTYYNLDVAAFYFLIFIIVVIFWIVTIKLILNRYRKREERGKFKYY</sequence>
<dbReference type="InterPro" id="IPR050271">
    <property type="entry name" value="UDP-glycosyltransferase"/>
</dbReference>
<keyword evidence="3" id="KW-0808">Transferase</keyword>
<dbReference type="PANTHER" id="PTHR48043:SF159">
    <property type="entry name" value="EG:EG0003.4 PROTEIN-RELATED"/>
    <property type="match status" value="1"/>
</dbReference>
<keyword evidence="6" id="KW-1185">Reference proteome</keyword>
<evidence type="ECO:0000256" key="3">
    <source>
        <dbReference type="ARBA" id="ARBA00022679"/>
    </source>
</evidence>
<keyword evidence="4" id="KW-0472">Membrane</keyword>
<accession>A0A9J6BXT3</accession>
<evidence type="ECO:0008006" key="7">
    <source>
        <dbReference type="Google" id="ProtNLM"/>
    </source>
</evidence>
<evidence type="ECO:0000256" key="2">
    <source>
        <dbReference type="ARBA" id="ARBA00022676"/>
    </source>
</evidence>
<dbReference type="SUPFAM" id="SSF53756">
    <property type="entry name" value="UDP-Glycosyltransferase/glycogen phosphorylase"/>
    <property type="match status" value="1"/>
</dbReference>
<dbReference type="FunFam" id="3.40.50.2000:FF:000050">
    <property type="entry name" value="UDP-glucuronosyltransferase"/>
    <property type="match status" value="1"/>
</dbReference>
<dbReference type="GO" id="GO:0008194">
    <property type="term" value="F:UDP-glycosyltransferase activity"/>
    <property type="evidence" value="ECO:0007669"/>
    <property type="project" value="InterPro"/>
</dbReference>
<reference evidence="5" key="1">
    <citation type="submission" date="2021-03" db="EMBL/GenBank/DDBJ databases">
        <title>Chromosome level genome of the anhydrobiotic midge Polypedilum vanderplanki.</title>
        <authorList>
            <person name="Yoshida Y."/>
            <person name="Kikawada T."/>
            <person name="Gusev O."/>
        </authorList>
    </citation>
    <scope>NUCLEOTIDE SEQUENCE</scope>
    <source>
        <strain evidence="5">NIAS01</strain>
        <tissue evidence="5">Whole body or cell culture</tissue>
    </source>
</reference>
<feature type="transmembrane region" description="Helical" evidence="4">
    <location>
        <begin position="484"/>
        <end position="506"/>
    </location>
</feature>
<keyword evidence="2" id="KW-0328">Glycosyltransferase</keyword>
<dbReference type="PANTHER" id="PTHR48043">
    <property type="entry name" value="EG:EG0003.4 PROTEIN-RELATED"/>
    <property type="match status" value="1"/>
</dbReference>
<evidence type="ECO:0000256" key="4">
    <source>
        <dbReference type="SAM" id="Phobius"/>
    </source>
</evidence>
<organism evidence="5 6">
    <name type="scientific">Polypedilum vanderplanki</name>
    <name type="common">Sleeping chironomid midge</name>
    <dbReference type="NCBI Taxonomy" id="319348"/>
    <lineage>
        <taxon>Eukaryota</taxon>
        <taxon>Metazoa</taxon>
        <taxon>Ecdysozoa</taxon>
        <taxon>Arthropoda</taxon>
        <taxon>Hexapoda</taxon>
        <taxon>Insecta</taxon>
        <taxon>Pterygota</taxon>
        <taxon>Neoptera</taxon>
        <taxon>Endopterygota</taxon>
        <taxon>Diptera</taxon>
        <taxon>Nematocera</taxon>
        <taxon>Chironomoidea</taxon>
        <taxon>Chironomidae</taxon>
        <taxon>Chironominae</taxon>
        <taxon>Polypedilum</taxon>
        <taxon>Polypedilum</taxon>
    </lineage>
</organism>
<dbReference type="EMBL" id="JADBJN010000002">
    <property type="protein sequence ID" value="KAG5674708.1"/>
    <property type="molecule type" value="Genomic_DNA"/>
</dbReference>
<evidence type="ECO:0000313" key="6">
    <source>
        <dbReference type="Proteomes" id="UP001107558"/>
    </source>
</evidence>